<proteinExistence type="predicted"/>
<sequence>MTFSMSDGGLKIHEFTKPSGELGGVFLRSDGANVVLVDDEGELALPSGAVAAVMQRFGGPLEASERVVDVGALTLDDGASLRHVRHLARYDVIAKDFLVYETSDAEALCALATTVAGALAHLGRAFKRSRGEPSSP</sequence>
<dbReference type="KEGG" id="llu:AKJ09_07293"/>
<evidence type="ECO:0000313" key="1">
    <source>
        <dbReference type="EMBL" id="AKV00630.1"/>
    </source>
</evidence>
<accession>A0A0K1Q5F0</accession>
<name>A0A0K1Q5F0_9BACT</name>
<dbReference type="Proteomes" id="UP000064967">
    <property type="component" value="Chromosome"/>
</dbReference>
<dbReference type="AlphaFoldDB" id="A0A0K1Q5F0"/>
<keyword evidence="2" id="KW-1185">Reference proteome</keyword>
<dbReference type="RefSeq" id="WP_146651887.1">
    <property type="nucleotide sequence ID" value="NZ_CP012333.1"/>
</dbReference>
<reference evidence="1 2" key="1">
    <citation type="submission" date="2015-08" db="EMBL/GenBank/DDBJ databases">
        <authorList>
            <person name="Babu N.S."/>
            <person name="Beckwith C.J."/>
            <person name="Beseler K.G."/>
            <person name="Brison A."/>
            <person name="Carone J.V."/>
            <person name="Caskin T.P."/>
            <person name="Diamond M."/>
            <person name="Durham M.E."/>
            <person name="Foxe J.M."/>
            <person name="Go M."/>
            <person name="Henderson B.A."/>
            <person name="Jones I.B."/>
            <person name="McGettigan J.A."/>
            <person name="Micheletti S.J."/>
            <person name="Nasrallah M.E."/>
            <person name="Ortiz D."/>
            <person name="Piller C.R."/>
            <person name="Privatt S.R."/>
            <person name="Schneider S.L."/>
            <person name="Sharp S."/>
            <person name="Smith T.C."/>
            <person name="Stanton J.D."/>
            <person name="Ullery H.E."/>
            <person name="Wilson R.J."/>
            <person name="Serrano M.G."/>
            <person name="Buck G."/>
            <person name="Lee V."/>
            <person name="Wang Y."/>
            <person name="Carvalho R."/>
            <person name="Voegtly L."/>
            <person name="Shi R."/>
            <person name="Duckworth R."/>
            <person name="Johnson A."/>
            <person name="Loviza R."/>
            <person name="Walstead R."/>
            <person name="Shah Z."/>
            <person name="Kiflezghi M."/>
            <person name="Wade K."/>
            <person name="Ball S.L."/>
            <person name="Bradley K.W."/>
            <person name="Asai D.J."/>
            <person name="Bowman C.A."/>
            <person name="Russell D.A."/>
            <person name="Pope W.H."/>
            <person name="Jacobs-Sera D."/>
            <person name="Hendrix R.W."/>
            <person name="Hatfull G.F."/>
        </authorList>
    </citation>
    <scope>NUCLEOTIDE SEQUENCE [LARGE SCALE GENOMIC DNA]</scope>
    <source>
        <strain evidence="1 2">DSM 27648</strain>
    </source>
</reference>
<protein>
    <submittedName>
        <fullName evidence="1">Uncharacterized protein</fullName>
    </submittedName>
</protein>
<dbReference type="EMBL" id="CP012333">
    <property type="protein sequence ID" value="AKV00630.1"/>
    <property type="molecule type" value="Genomic_DNA"/>
</dbReference>
<evidence type="ECO:0000313" key="2">
    <source>
        <dbReference type="Proteomes" id="UP000064967"/>
    </source>
</evidence>
<gene>
    <name evidence="1" type="ORF">AKJ09_07293</name>
</gene>
<organism evidence="1 2">
    <name type="scientific">Labilithrix luteola</name>
    <dbReference type="NCBI Taxonomy" id="1391654"/>
    <lineage>
        <taxon>Bacteria</taxon>
        <taxon>Pseudomonadati</taxon>
        <taxon>Myxococcota</taxon>
        <taxon>Polyangia</taxon>
        <taxon>Polyangiales</taxon>
        <taxon>Labilitrichaceae</taxon>
        <taxon>Labilithrix</taxon>
    </lineage>
</organism>